<dbReference type="GO" id="GO:0005509">
    <property type="term" value="F:calcium ion binding"/>
    <property type="evidence" value="ECO:0007669"/>
    <property type="project" value="InterPro"/>
</dbReference>
<dbReference type="PROSITE" id="PS00018">
    <property type="entry name" value="EF_HAND_1"/>
    <property type="match status" value="2"/>
</dbReference>
<dbReference type="PANTHER" id="PTHR34574:SF12">
    <property type="entry name" value="CALCIUM-BINDING EF HAND FAMILY PROTEIN"/>
    <property type="match status" value="1"/>
</dbReference>
<organism evidence="3 4">
    <name type="scientific">Acacia crassicarpa</name>
    <name type="common">northern wattle</name>
    <dbReference type="NCBI Taxonomy" id="499986"/>
    <lineage>
        <taxon>Eukaryota</taxon>
        <taxon>Viridiplantae</taxon>
        <taxon>Streptophyta</taxon>
        <taxon>Embryophyta</taxon>
        <taxon>Tracheophyta</taxon>
        <taxon>Spermatophyta</taxon>
        <taxon>Magnoliopsida</taxon>
        <taxon>eudicotyledons</taxon>
        <taxon>Gunneridae</taxon>
        <taxon>Pentapetalae</taxon>
        <taxon>rosids</taxon>
        <taxon>fabids</taxon>
        <taxon>Fabales</taxon>
        <taxon>Fabaceae</taxon>
        <taxon>Caesalpinioideae</taxon>
        <taxon>mimosoid clade</taxon>
        <taxon>Acacieae</taxon>
        <taxon>Acacia</taxon>
    </lineage>
</organism>
<dbReference type="Gene3D" id="1.10.238.10">
    <property type="entry name" value="EF-hand"/>
    <property type="match status" value="1"/>
</dbReference>
<dbReference type="SMART" id="SM00054">
    <property type="entry name" value="EFh"/>
    <property type="match status" value="2"/>
</dbReference>
<evidence type="ECO:0000259" key="2">
    <source>
        <dbReference type="PROSITE" id="PS50222"/>
    </source>
</evidence>
<dbReference type="InterPro" id="IPR002048">
    <property type="entry name" value="EF_hand_dom"/>
</dbReference>
<accession>A0AAE1TGJ9</accession>
<evidence type="ECO:0000313" key="4">
    <source>
        <dbReference type="Proteomes" id="UP001293593"/>
    </source>
</evidence>
<sequence>MNIAVVNSSTITKFVDDKNAFDEFVRGWLAVVDEDGDGVLSRDDIRGIFCKLLPLGYYPREKDEIDGLCESVLERFDQDRNGLLDGNEFKSFMMEIMNALARGIGGSPLVVVLEQGSFLSKAVQHQLATSD</sequence>
<evidence type="ECO:0000256" key="1">
    <source>
        <dbReference type="ARBA" id="ARBA00022837"/>
    </source>
</evidence>
<dbReference type="SUPFAM" id="SSF47473">
    <property type="entry name" value="EF-hand"/>
    <property type="match status" value="1"/>
</dbReference>
<gene>
    <name evidence="3" type="ORF">QN277_014199</name>
</gene>
<dbReference type="PROSITE" id="PS50222">
    <property type="entry name" value="EF_HAND_2"/>
    <property type="match status" value="2"/>
</dbReference>
<dbReference type="Proteomes" id="UP001293593">
    <property type="component" value="Unassembled WGS sequence"/>
</dbReference>
<evidence type="ECO:0000313" key="3">
    <source>
        <dbReference type="EMBL" id="KAK4282874.1"/>
    </source>
</evidence>
<keyword evidence="4" id="KW-1185">Reference proteome</keyword>
<dbReference type="InterPro" id="IPR018247">
    <property type="entry name" value="EF_Hand_1_Ca_BS"/>
</dbReference>
<proteinExistence type="predicted"/>
<dbReference type="AlphaFoldDB" id="A0AAE1TGJ9"/>
<feature type="domain" description="EF-hand" evidence="2">
    <location>
        <begin position="20"/>
        <end position="55"/>
    </location>
</feature>
<name>A0AAE1TGJ9_9FABA</name>
<reference evidence="3" key="1">
    <citation type="submission" date="2023-10" db="EMBL/GenBank/DDBJ databases">
        <title>Chromosome-level genome of the transformable northern wattle, Acacia crassicarpa.</title>
        <authorList>
            <person name="Massaro I."/>
            <person name="Sinha N.R."/>
            <person name="Poethig S."/>
            <person name="Leichty A.R."/>
        </authorList>
    </citation>
    <scope>NUCLEOTIDE SEQUENCE</scope>
    <source>
        <strain evidence="3">Acra3RX</strain>
        <tissue evidence="3">Leaf</tissue>
    </source>
</reference>
<dbReference type="EMBL" id="JAWXYG010000002">
    <property type="protein sequence ID" value="KAK4282874.1"/>
    <property type="molecule type" value="Genomic_DNA"/>
</dbReference>
<comment type="caution">
    <text evidence="3">The sequence shown here is derived from an EMBL/GenBank/DDBJ whole genome shotgun (WGS) entry which is preliminary data.</text>
</comment>
<keyword evidence="1" id="KW-0106">Calcium</keyword>
<protein>
    <recommendedName>
        <fullName evidence="2">EF-hand domain-containing protein</fullName>
    </recommendedName>
</protein>
<dbReference type="PANTHER" id="PTHR34574">
    <property type="entry name" value="CALCIUM-BINDING EF-HAND FAMILY PROTEIN-RELATED"/>
    <property type="match status" value="1"/>
</dbReference>
<feature type="domain" description="EF-hand" evidence="2">
    <location>
        <begin position="64"/>
        <end position="99"/>
    </location>
</feature>
<dbReference type="InterPro" id="IPR011992">
    <property type="entry name" value="EF-hand-dom_pair"/>
</dbReference>